<evidence type="ECO:0000313" key="2">
    <source>
        <dbReference type="Proteomes" id="UP000254082"/>
    </source>
</evidence>
<dbReference type="Proteomes" id="UP000254082">
    <property type="component" value="Unassembled WGS sequence"/>
</dbReference>
<proteinExistence type="predicted"/>
<dbReference type="InterPro" id="IPR025659">
    <property type="entry name" value="Tubby-like_C"/>
</dbReference>
<protein>
    <submittedName>
        <fullName evidence="1">Uncharacterized protein</fullName>
    </submittedName>
</protein>
<keyword evidence="2" id="KW-1185">Reference proteome</keyword>
<gene>
    <name evidence="1" type="ORF">NCTC11391_01876</name>
</gene>
<name>A0A380JIB3_STRDO</name>
<evidence type="ECO:0000313" key="1">
    <source>
        <dbReference type="EMBL" id="SUN37022.1"/>
    </source>
</evidence>
<dbReference type="EMBL" id="UHFA01000002">
    <property type="protein sequence ID" value="SUN37022.1"/>
    <property type="molecule type" value="Genomic_DNA"/>
</dbReference>
<reference evidence="1 2" key="1">
    <citation type="submission" date="2018-06" db="EMBL/GenBank/DDBJ databases">
        <authorList>
            <consortium name="Pathogen Informatics"/>
            <person name="Doyle S."/>
        </authorList>
    </citation>
    <scope>NUCLEOTIDE SEQUENCE [LARGE SCALE GENOMIC DNA]</scope>
    <source>
        <strain evidence="2">NCTC 11391</strain>
    </source>
</reference>
<accession>A0A380JIB3</accession>
<dbReference type="RefSeq" id="WP_002996484.1">
    <property type="nucleotide sequence ID" value="NZ_UHFA01000002.1"/>
</dbReference>
<dbReference type="AlphaFoldDB" id="A0A380JIB3"/>
<organism evidence="1 2">
    <name type="scientific">Streptococcus downei MFe28</name>
    <dbReference type="NCBI Taxonomy" id="764290"/>
    <lineage>
        <taxon>Bacteria</taxon>
        <taxon>Bacillati</taxon>
        <taxon>Bacillota</taxon>
        <taxon>Bacilli</taxon>
        <taxon>Lactobacillales</taxon>
        <taxon>Streptococcaceae</taxon>
        <taxon>Streptococcus</taxon>
    </lineage>
</organism>
<sequence length="157" mass="17814">MSQYSIQLSNFRPNQNLSFSYEIVDEAGNLVCTFQGNRKEDRLIDSQTGQVLAQIQREKKGLAKPTYHILMANGYQFDLLVTGRTRLELGNSVLGLTGNLFKMNFQIFNGQEMVSYVGSSVNLLKTSYLINVLNEAYRDVTLTDPCHHNANGHHRRL</sequence>
<dbReference type="SUPFAM" id="SSF54518">
    <property type="entry name" value="Tubby C-terminal domain-like"/>
    <property type="match status" value="1"/>
</dbReference>